<dbReference type="EMBL" id="UYYG01000321">
    <property type="protein sequence ID" value="VDN54165.1"/>
    <property type="molecule type" value="Genomic_DNA"/>
</dbReference>
<name>A0A0N4URQ3_DRAME</name>
<evidence type="ECO:0000313" key="1">
    <source>
        <dbReference type="EMBL" id="VDN54165.1"/>
    </source>
</evidence>
<dbReference type="Proteomes" id="UP000038040">
    <property type="component" value="Unplaced"/>
</dbReference>
<reference evidence="4" key="1">
    <citation type="submission" date="2017-02" db="UniProtKB">
        <authorList>
            <consortium name="WormBaseParasite"/>
        </authorList>
    </citation>
    <scope>IDENTIFICATION</scope>
</reference>
<dbReference type="WBParaSite" id="DME_0001073501-mRNA-1">
    <property type="protein sequence ID" value="DME_0001073501-mRNA-1"/>
    <property type="gene ID" value="DME_0001073501"/>
</dbReference>
<dbReference type="AlphaFoldDB" id="A0A0N4URQ3"/>
<sequence>MHHRDLGSSRQVPKVQEGTLCTGGIPCIPCISGIRTLHASIVTEMPPLASLHNDVRTGKRAH</sequence>
<gene>
    <name evidence="1" type="ORF">DME_LOCUS4138</name>
</gene>
<evidence type="ECO:0000313" key="2">
    <source>
        <dbReference type="Proteomes" id="UP000038040"/>
    </source>
</evidence>
<accession>A0A0N4URQ3</accession>
<keyword evidence="3" id="KW-1185">Reference proteome</keyword>
<evidence type="ECO:0000313" key="3">
    <source>
        <dbReference type="Proteomes" id="UP000274756"/>
    </source>
</evidence>
<organism evidence="2 4">
    <name type="scientific">Dracunculus medinensis</name>
    <name type="common">Guinea worm</name>
    <dbReference type="NCBI Taxonomy" id="318479"/>
    <lineage>
        <taxon>Eukaryota</taxon>
        <taxon>Metazoa</taxon>
        <taxon>Ecdysozoa</taxon>
        <taxon>Nematoda</taxon>
        <taxon>Chromadorea</taxon>
        <taxon>Rhabditida</taxon>
        <taxon>Spirurina</taxon>
        <taxon>Dracunculoidea</taxon>
        <taxon>Dracunculidae</taxon>
        <taxon>Dracunculus</taxon>
    </lineage>
</organism>
<reference evidence="1 3" key="2">
    <citation type="submission" date="2018-11" db="EMBL/GenBank/DDBJ databases">
        <authorList>
            <consortium name="Pathogen Informatics"/>
        </authorList>
    </citation>
    <scope>NUCLEOTIDE SEQUENCE [LARGE SCALE GENOMIC DNA]</scope>
</reference>
<proteinExistence type="predicted"/>
<dbReference type="Proteomes" id="UP000274756">
    <property type="component" value="Unassembled WGS sequence"/>
</dbReference>
<evidence type="ECO:0000313" key="4">
    <source>
        <dbReference type="WBParaSite" id="DME_0001073501-mRNA-1"/>
    </source>
</evidence>
<protein>
    <submittedName>
        <fullName evidence="1 4">Uncharacterized protein</fullName>
    </submittedName>
</protein>